<organism evidence="1">
    <name type="scientific">Myoviridae sp. ctyWv1</name>
    <dbReference type="NCBI Taxonomy" id="2826718"/>
    <lineage>
        <taxon>Viruses</taxon>
        <taxon>Duplodnaviria</taxon>
        <taxon>Heunggongvirae</taxon>
        <taxon>Uroviricota</taxon>
        <taxon>Caudoviricetes</taxon>
    </lineage>
</organism>
<dbReference type="EMBL" id="BK015755">
    <property type="protein sequence ID" value="DAE23585.1"/>
    <property type="molecule type" value="Genomic_DNA"/>
</dbReference>
<reference evidence="1" key="1">
    <citation type="journal article" date="2021" name="Proc. Natl. Acad. Sci. U.S.A.">
        <title>A Catalog of Tens of Thousands of Viruses from Human Metagenomes Reveals Hidden Associations with Chronic Diseases.</title>
        <authorList>
            <person name="Tisza M.J."/>
            <person name="Buck C.B."/>
        </authorList>
    </citation>
    <scope>NUCLEOTIDE SEQUENCE</scope>
    <source>
        <strain evidence="1">CtyWv1</strain>
    </source>
</reference>
<evidence type="ECO:0000313" key="1">
    <source>
        <dbReference type="EMBL" id="DAE23585.1"/>
    </source>
</evidence>
<proteinExistence type="predicted"/>
<accession>A0A8S5QXQ3</accession>
<name>A0A8S5QXQ3_9CAUD</name>
<protein>
    <submittedName>
        <fullName evidence="1">Uncharacterized protein</fullName>
    </submittedName>
</protein>
<sequence length="156" mass="16719">MNGRNQPYLDTNGAGFYEPTMWQDEVEGIQEGTPVDEQNLNNIEGGVNGANLTAEFLTEVVKHHGEQISNIGGEIIKATLTNAAGEAFFNNSAKTIALSVNRDSFDYTVTAEVVTPVDNVGDIIVYDKQVNGFKVKYTGSAASVDLKLYVQGGNAA</sequence>